<dbReference type="GO" id="GO:0005524">
    <property type="term" value="F:ATP binding"/>
    <property type="evidence" value="ECO:0007669"/>
    <property type="project" value="UniProtKB-UniRule"/>
</dbReference>
<keyword evidence="2 8" id="KW-0963">Cytoplasm</keyword>
<dbReference type="PANTHER" id="PTHR43033">
    <property type="entry name" value="TRNA(ILE)-LYSIDINE SYNTHASE-RELATED"/>
    <property type="match status" value="1"/>
</dbReference>
<accession>A0A9D6V7Z0</accession>
<evidence type="ECO:0000313" key="11">
    <source>
        <dbReference type="Proteomes" id="UP000807825"/>
    </source>
</evidence>
<dbReference type="AlphaFoldDB" id="A0A9D6V7Z0"/>
<keyword evidence="5 8" id="KW-0547">Nucleotide-binding</keyword>
<dbReference type="GO" id="GO:0032267">
    <property type="term" value="F:tRNA(Ile)-lysidine synthase activity"/>
    <property type="evidence" value="ECO:0007669"/>
    <property type="project" value="UniProtKB-EC"/>
</dbReference>
<comment type="domain">
    <text evidence="8">The N-terminal region contains the highly conserved SGGXDS motif, predicted to be a P-loop motif involved in ATP binding.</text>
</comment>
<dbReference type="SUPFAM" id="SSF56037">
    <property type="entry name" value="PheT/TilS domain"/>
    <property type="match status" value="1"/>
</dbReference>
<dbReference type="HAMAP" id="MF_01161">
    <property type="entry name" value="tRNA_Ile_lys_synt"/>
    <property type="match status" value="1"/>
</dbReference>
<sequence>MAYSKKENSLTESVKALITQYRMIEPGSMVVIAVSGGPDSTALMRILSSLTSQLDFGIVVAHLDHALRADSFADAEFTAHAAADLGLPCRIKRVDVRALAADRSMSLEEAGRMARYEFFAEVAEEFSASTIATAHHLDDEIETFFLRIFRGSSIQGLQGIRPAHRRIIRPFIRTTRSEILNYAESQSIEYRTDPTNLETTTDRNFIRGRVLPCVRERFPSFKKPLERTMELLRQEEDYVAGLAEQLYKETVTQKESGLSLNITRLREAHTVLVSRVILSALYKVCGQQVRVGRVHIKSATSLVYSAKPSGSVTLPGNLFLRRNYEELLIATKRPEAFETRHQIEITGPGVYEFPPSGFKIRIRLAVRREHDPKDADGKHRAVFDAKNAAFPLILRSTLTGDRFHPWGMGGSRKLKKIFIDLKIPRDQRKSIPLLVKDGEILWIAGVRRGRGARVTPKTSQVLEVENI</sequence>
<dbReference type="Pfam" id="PF11734">
    <property type="entry name" value="TilS_C"/>
    <property type="match status" value="1"/>
</dbReference>
<dbReference type="GO" id="GO:0006400">
    <property type="term" value="P:tRNA modification"/>
    <property type="evidence" value="ECO:0007669"/>
    <property type="project" value="UniProtKB-UniRule"/>
</dbReference>
<dbReference type="NCBIfam" id="TIGR02433">
    <property type="entry name" value="lysidine_TilS_C"/>
    <property type="match status" value="1"/>
</dbReference>
<name>A0A9D6V7Z0_9BACT</name>
<keyword evidence="6 8" id="KW-0067">ATP-binding</keyword>
<dbReference type="SMART" id="SM00977">
    <property type="entry name" value="TilS_C"/>
    <property type="match status" value="1"/>
</dbReference>
<evidence type="ECO:0000256" key="3">
    <source>
        <dbReference type="ARBA" id="ARBA00022598"/>
    </source>
</evidence>
<dbReference type="Proteomes" id="UP000807825">
    <property type="component" value="Unassembled WGS sequence"/>
</dbReference>
<evidence type="ECO:0000256" key="5">
    <source>
        <dbReference type="ARBA" id="ARBA00022741"/>
    </source>
</evidence>
<evidence type="ECO:0000259" key="9">
    <source>
        <dbReference type="SMART" id="SM00977"/>
    </source>
</evidence>
<dbReference type="InterPro" id="IPR014729">
    <property type="entry name" value="Rossmann-like_a/b/a_fold"/>
</dbReference>
<evidence type="ECO:0000313" key="10">
    <source>
        <dbReference type="EMBL" id="MBI5252624.1"/>
    </source>
</evidence>
<evidence type="ECO:0000256" key="2">
    <source>
        <dbReference type="ARBA" id="ARBA00022490"/>
    </source>
</evidence>
<evidence type="ECO:0000256" key="6">
    <source>
        <dbReference type="ARBA" id="ARBA00022840"/>
    </source>
</evidence>
<dbReference type="NCBIfam" id="TIGR02432">
    <property type="entry name" value="lysidine_TilS_N"/>
    <property type="match status" value="1"/>
</dbReference>
<dbReference type="InterPro" id="IPR012094">
    <property type="entry name" value="tRNA_Ile_lys_synt"/>
</dbReference>
<dbReference type="Gene3D" id="3.40.50.620">
    <property type="entry name" value="HUPs"/>
    <property type="match status" value="1"/>
</dbReference>
<dbReference type="SUPFAM" id="SSF52402">
    <property type="entry name" value="Adenine nucleotide alpha hydrolases-like"/>
    <property type="match status" value="1"/>
</dbReference>
<dbReference type="CDD" id="cd01992">
    <property type="entry name" value="TilS_N"/>
    <property type="match status" value="1"/>
</dbReference>
<dbReference type="GO" id="GO:0005737">
    <property type="term" value="C:cytoplasm"/>
    <property type="evidence" value="ECO:0007669"/>
    <property type="project" value="UniProtKB-SubCell"/>
</dbReference>
<comment type="function">
    <text evidence="8">Ligates lysine onto the cytidine present at position 34 of the AUA codon-specific tRNA(Ile) that contains the anticodon CAU, in an ATP-dependent manner. Cytidine is converted to lysidine, thus changing the amino acid specificity of the tRNA from methionine to isoleucine.</text>
</comment>
<keyword evidence="4 8" id="KW-0819">tRNA processing</keyword>
<evidence type="ECO:0000256" key="4">
    <source>
        <dbReference type="ARBA" id="ARBA00022694"/>
    </source>
</evidence>
<comment type="similarity">
    <text evidence="8">Belongs to the tRNA(Ile)-lysidine synthase family.</text>
</comment>
<gene>
    <name evidence="8 10" type="primary">tilS</name>
    <name evidence="10" type="ORF">HY912_24270</name>
</gene>
<dbReference type="InterPro" id="IPR011063">
    <property type="entry name" value="TilS/TtcA_N"/>
</dbReference>
<feature type="binding site" evidence="8">
    <location>
        <begin position="35"/>
        <end position="40"/>
    </location>
    <ligand>
        <name>ATP</name>
        <dbReference type="ChEBI" id="CHEBI:30616"/>
    </ligand>
</feature>
<dbReference type="Gene3D" id="3.30.465.60">
    <property type="match status" value="1"/>
</dbReference>
<dbReference type="EC" id="6.3.4.19" evidence="8"/>
<organism evidence="10 11">
    <name type="scientific">Desulfomonile tiedjei</name>
    <dbReference type="NCBI Taxonomy" id="2358"/>
    <lineage>
        <taxon>Bacteria</taxon>
        <taxon>Pseudomonadati</taxon>
        <taxon>Thermodesulfobacteriota</taxon>
        <taxon>Desulfomonilia</taxon>
        <taxon>Desulfomonilales</taxon>
        <taxon>Desulfomonilaceae</taxon>
        <taxon>Desulfomonile</taxon>
    </lineage>
</organism>
<keyword evidence="3 8" id="KW-0436">Ligase</keyword>
<evidence type="ECO:0000256" key="8">
    <source>
        <dbReference type="HAMAP-Rule" id="MF_01161"/>
    </source>
</evidence>
<evidence type="ECO:0000256" key="7">
    <source>
        <dbReference type="ARBA" id="ARBA00048539"/>
    </source>
</evidence>
<comment type="catalytic activity">
    <reaction evidence="7 8">
        <text>cytidine(34) in tRNA(Ile2) + L-lysine + ATP = lysidine(34) in tRNA(Ile2) + AMP + diphosphate + H(+)</text>
        <dbReference type="Rhea" id="RHEA:43744"/>
        <dbReference type="Rhea" id="RHEA-COMP:10625"/>
        <dbReference type="Rhea" id="RHEA-COMP:10670"/>
        <dbReference type="ChEBI" id="CHEBI:15378"/>
        <dbReference type="ChEBI" id="CHEBI:30616"/>
        <dbReference type="ChEBI" id="CHEBI:32551"/>
        <dbReference type="ChEBI" id="CHEBI:33019"/>
        <dbReference type="ChEBI" id="CHEBI:82748"/>
        <dbReference type="ChEBI" id="CHEBI:83665"/>
        <dbReference type="ChEBI" id="CHEBI:456215"/>
        <dbReference type="EC" id="6.3.4.19"/>
    </reaction>
</comment>
<dbReference type="PANTHER" id="PTHR43033:SF1">
    <property type="entry name" value="TRNA(ILE)-LYSIDINE SYNTHASE-RELATED"/>
    <property type="match status" value="1"/>
</dbReference>
<dbReference type="InterPro" id="IPR012795">
    <property type="entry name" value="tRNA_Ile_lys_synt_N"/>
</dbReference>
<comment type="subcellular location">
    <subcellularLocation>
        <location evidence="1 8">Cytoplasm</location>
    </subcellularLocation>
</comment>
<dbReference type="SUPFAM" id="SSF82829">
    <property type="entry name" value="MesJ substrate recognition domain-like"/>
    <property type="match status" value="1"/>
</dbReference>
<dbReference type="Pfam" id="PF01171">
    <property type="entry name" value="ATP_bind_3"/>
    <property type="match status" value="1"/>
</dbReference>
<dbReference type="InterPro" id="IPR012796">
    <property type="entry name" value="Lysidine-tRNA-synth_C"/>
</dbReference>
<comment type="caution">
    <text evidence="10">The sequence shown here is derived from an EMBL/GenBank/DDBJ whole genome shotgun (WGS) entry which is preliminary data.</text>
</comment>
<protein>
    <recommendedName>
        <fullName evidence="8">tRNA(Ile)-lysidine synthase</fullName>
        <ecNumber evidence="8">6.3.4.19</ecNumber>
    </recommendedName>
    <alternativeName>
        <fullName evidence="8">tRNA(Ile)-2-lysyl-cytidine synthase</fullName>
    </alternativeName>
    <alternativeName>
        <fullName evidence="8">tRNA(Ile)-lysidine synthetase</fullName>
    </alternativeName>
</protein>
<proteinExistence type="inferred from homology"/>
<dbReference type="EMBL" id="JACRDE010000629">
    <property type="protein sequence ID" value="MBI5252624.1"/>
    <property type="molecule type" value="Genomic_DNA"/>
</dbReference>
<reference evidence="10" key="1">
    <citation type="submission" date="2020-07" db="EMBL/GenBank/DDBJ databases">
        <title>Huge and variable diversity of episymbiotic CPR bacteria and DPANN archaea in groundwater ecosystems.</title>
        <authorList>
            <person name="He C.Y."/>
            <person name="Keren R."/>
            <person name="Whittaker M."/>
            <person name="Farag I.F."/>
            <person name="Doudna J."/>
            <person name="Cate J.H.D."/>
            <person name="Banfield J.F."/>
        </authorList>
    </citation>
    <scope>NUCLEOTIDE SEQUENCE</scope>
    <source>
        <strain evidence="10">NC_groundwater_1664_Pr3_B-0.1um_52_9</strain>
    </source>
</reference>
<evidence type="ECO:0000256" key="1">
    <source>
        <dbReference type="ARBA" id="ARBA00004496"/>
    </source>
</evidence>
<feature type="domain" description="Lysidine-tRNA(Ile) synthetase C-terminal" evidence="9">
    <location>
        <begin position="392"/>
        <end position="464"/>
    </location>
</feature>